<gene>
    <name evidence="2" type="ORF">COV29_02700</name>
</gene>
<reference evidence="2 3" key="1">
    <citation type="submission" date="2017-09" db="EMBL/GenBank/DDBJ databases">
        <title>Depth-based differentiation of microbial function through sediment-hosted aquifers and enrichment of novel symbionts in the deep terrestrial subsurface.</title>
        <authorList>
            <person name="Probst A.J."/>
            <person name="Ladd B."/>
            <person name="Jarett J.K."/>
            <person name="Geller-Mcgrath D.E."/>
            <person name="Sieber C.M."/>
            <person name="Emerson J.B."/>
            <person name="Anantharaman K."/>
            <person name="Thomas B.C."/>
            <person name="Malmstrom R."/>
            <person name="Stieglmeier M."/>
            <person name="Klingl A."/>
            <person name="Woyke T."/>
            <person name="Ryan C.M."/>
            <person name="Banfield J.F."/>
        </authorList>
    </citation>
    <scope>NUCLEOTIDE SEQUENCE [LARGE SCALE GENOMIC DNA]</scope>
    <source>
        <strain evidence="2">CG10_big_fil_rev_8_21_14_0_10_36_16</strain>
    </source>
</reference>
<accession>A0A2J0QAN7</accession>
<comment type="caution">
    <text evidence="2">The sequence shown here is derived from an EMBL/GenBank/DDBJ whole genome shotgun (WGS) entry which is preliminary data.</text>
</comment>
<feature type="transmembrane region" description="Helical" evidence="1">
    <location>
        <begin position="6"/>
        <end position="26"/>
    </location>
</feature>
<dbReference type="Proteomes" id="UP000228496">
    <property type="component" value="Unassembled WGS sequence"/>
</dbReference>
<dbReference type="AlphaFoldDB" id="A0A2J0QAN7"/>
<keyword evidence="1" id="KW-0812">Transmembrane</keyword>
<name>A0A2J0QAN7_9BACT</name>
<evidence type="ECO:0000313" key="2">
    <source>
        <dbReference type="EMBL" id="PJE51158.1"/>
    </source>
</evidence>
<keyword evidence="1" id="KW-0472">Membrane</keyword>
<dbReference type="EMBL" id="PCXQ01000004">
    <property type="protein sequence ID" value="PJE51158.1"/>
    <property type="molecule type" value="Genomic_DNA"/>
</dbReference>
<evidence type="ECO:0000256" key="1">
    <source>
        <dbReference type="SAM" id="Phobius"/>
    </source>
</evidence>
<evidence type="ECO:0000313" key="3">
    <source>
        <dbReference type="Proteomes" id="UP000228496"/>
    </source>
</evidence>
<protein>
    <submittedName>
        <fullName evidence="2">Uncharacterized protein</fullName>
    </submittedName>
</protein>
<proteinExistence type="predicted"/>
<keyword evidence="1" id="KW-1133">Transmembrane helix</keyword>
<organism evidence="2 3">
    <name type="scientific">Candidatus Yanofskybacteria bacterium CG10_big_fil_rev_8_21_14_0_10_36_16</name>
    <dbReference type="NCBI Taxonomy" id="1975096"/>
    <lineage>
        <taxon>Bacteria</taxon>
        <taxon>Candidatus Yanofskyibacteriota</taxon>
    </lineage>
</organism>
<sequence>MKGSNLFFFMAGASAVIGVFGFHLFVHQDEDNIYREEYRQAWIGQMVAITELFNTPEGVKIDPGQVYPNEVGCAVMDFDLVWPDGKTSYKKMNVCKGGTGLYMSDDFIRKVDWVKNPRIWSNLGMSDRE</sequence>